<dbReference type="AlphaFoldDB" id="A0A5B7FIN9"/>
<gene>
    <name evidence="1" type="ORF">E2C01_040071</name>
</gene>
<evidence type="ECO:0000313" key="2">
    <source>
        <dbReference type="Proteomes" id="UP000324222"/>
    </source>
</evidence>
<comment type="caution">
    <text evidence="1">The sequence shown here is derived from an EMBL/GenBank/DDBJ whole genome shotgun (WGS) entry which is preliminary data.</text>
</comment>
<name>A0A5B7FIN9_PORTR</name>
<protein>
    <submittedName>
        <fullName evidence="1">Uncharacterized protein</fullName>
    </submittedName>
</protein>
<proteinExistence type="predicted"/>
<evidence type="ECO:0000313" key="1">
    <source>
        <dbReference type="EMBL" id="MPC46352.1"/>
    </source>
</evidence>
<reference evidence="1 2" key="1">
    <citation type="submission" date="2019-05" db="EMBL/GenBank/DDBJ databases">
        <title>Another draft genome of Portunus trituberculatus and its Hox gene families provides insights of decapod evolution.</title>
        <authorList>
            <person name="Jeong J.-H."/>
            <person name="Song I."/>
            <person name="Kim S."/>
            <person name="Choi T."/>
            <person name="Kim D."/>
            <person name="Ryu S."/>
            <person name="Kim W."/>
        </authorList>
    </citation>
    <scope>NUCLEOTIDE SEQUENCE [LARGE SCALE GENOMIC DNA]</scope>
    <source>
        <tissue evidence="1">Muscle</tissue>
    </source>
</reference>
<accession>A0A5B7FIN9</accession>
<dbReference type="Proteomes" id="UP000324222">
    <property type="component" value="Unassembled WGS sequence"/>
</dbReference>
<sequence>MNCQSEDLTPERSQASCNIKIKITCIVLVLVAYGTIDAVPLTYQIPAQHIAGTCTVHAWNTIVPNEPFKAMSHKKKRKNLKPTCSML</sequence>
<keyword evidence="2" id="KW-1185">Reference proteome</keyword>
<organism evidence="1 2">
    <name type="scientific">Portunus trituberculatus</name>
    <name type="common">Swimming crab</name>
    <name type="synonym">Neptunus trituberculatus</name>
    <dbReference type="NCBI Taxonomy" id="210409"/>
    <lineage>
        <taxon>Eukaryota</taxon>
        <taxon>Metazoa</taxon>
        <taxon>Ecdysozoa</taxon>
        <taxon>Arthropoda</taxon>
        <taxon>Crustacea</taxon>
        <taxon>Multicrustacea</taxon>
        <taxon>Malacostraca</taxon>
        <taxon>Eumalacostraca</taxon>
        <taxon>Eucarida</taxon>
        <taxon>Decapoda</taxon>
        <taxon>Pleocyemata</taxon>
        <taxon>Brachyura</taxon>
        <taxon>Eubrachyura</taxon>
        <taxon>Portunoidea</taxon>
        <taxon>Portunidae</taxon>
        <taxon>Portuninae</taxon>
        <taxon>Portunus</taxon>
    </lineage>
</organism>
<dbReference type="EMBL" id="VSRR010007164">
    <property type="protein sequence ID" value="MPC46352.1"/>
    <property type="molecule type" value="Genomic_DNA"/>
</dbReference>